<keyword evidence="4" id="KW-1185">Reference proteome</keyword>
<name>A0ABW7VFS4_STROI</name>
<sequence length="135" mass="14094">MVAVDPSPARKSVVRMAGELARLTGAEVHVLHVVTTAVAGDAVLPVESDEAGQGVLDEALTQLLGMDVKAEGRILHGLTVQVADAVSRAATEFRADLLIISPHHRSSLAALLNPRVSDAVAHRSRMAVLLAPAND</sequence>
<evidence type="ECO:0000313" key="4">
    <source>
        <dbReference type="Proteomes" id="UP001611397"/>
    </source>
</evidence>
<comment type="similarity">
    <text evidence="1">Belongs to the universal stress protein A family.</text>
</comment>
<dbReference type="Pfam" id="PF00582">
    <property type="entry name" value="Usp"/>
    <property type="match status" value="1"/>
</dbReference>
<accession>A0ABW7VFS4</accession>
<gene>
    <name evidence="3" type="ORF">ACH49L_31810</name>
</gene>
<feature type="domain" description="UspA" evidence="2">
    <location>
        <begin position="1"/>
        <end position="131"/>
    </location>
</feature>
<reference evidence="3 4" key="1">
    <citation type="submission" date="2024-10" db="EMBL/GenBank/DDBJ databases">
        <title>The Natural Products Discovery Center: Release of the First 8490 Sequenced Strains for Exploring Actinobacteria Biosynthetic Diversity.</title>
        <authorList>
            <person name="Kalkreuter E."/>
            <person name="Kautsar S.A."/>
            <person name="Yang D."/>
            <person name="Bader C.D."/>
            <person name="Teijaro C.N."/>
            <person name="Fluegel L."/>
            <person name="Davis C.M."/>
            <person name="Simpson J.R."/>
            <person name="Lauterbach L."/>
            <person name="Steele A.D."/>
            <person name="Gui C."/>
            <person name="Meng S."/>
            <person name="Li G."/>
            <person name="Viehrig K."/>
            <person name="Ye F."/>
            <person name="Su P."/>
            <person name="Kiefer A.F."/>
            <person name="Nichols A."/>
            <person name="Cepeda A.J."/>
            <person name="Yan W."/>
            <person name="Fan B."/>
            <person name="Jiang Y."/>
            <person name="Adhikari A."/>
            <person name="Zheng C.-J."/>
            <person name="Schuster L."/>
            <person name="Cowan T.M."/>
            <person name="Smanski M.J."/>
            <person name="Chevrette M.G."/>
            <person name="De Carvalho L.P.S."/>
            <person name="Shen B."/>
        </authorList>
    </citation>
    <scope>NUCLEOTIDE SEQUENCE [LARGE SCALE GENOMIC DNA]</scope>
    <source>
        <strain evidence="3 4">NPDC020295</strain>
    </source>
</reference>
<evidence type="ECO:0000313" key="3">
    <source>
        <dbReference type="EMBL" id="MFI2160230.1"/>
    </source>
</evidence>
<dbReference type="Proteomes" id="UP001611397">
    <property type="component" value="Unassembled WGS sequence"/>
</dbReference>
<dbReference type="SUPFAM" id="SSF52402">
    <property type="entry name" value="Adenine nucleotide alpha hydrolases-like"/>
    <property type="match status" value="1"/>
</dbReference>
<proteinExistence type="inferred from homology"/>
<evidence type="ECO:0000259" key="2">
    <source>
        <dbReference type="Pfam" id="PF00582"/>
    </source>
</evidence>
<evidence type="ECO:0000256" key="1">
    <source>
        <dbReference type="ARBA" id="ARBA00008791"/>
    </source>
</evidence>
<protein>
    <submittedName>
        <fullName evidence="3">Universal stress protein</fullName>
    </submittedName>
</protein>
<dbReference type="RefSeq" id="WP_078611610.1">
    <property type="nucleotide sequence ID" value="NZ_JBHYQQ010000006.1"/>
</dbReference>
<organism evidence="3 4">
    <name type="scientific">Streptomyces olivaceoviridis</name>
    <name type="common">Streptomyces corchorusii</name>
    <dbReference type="NCBI Taxonomy" id="1921"/>
    <lineage>
        <taxon>Bacteria</taxon>
        <taxon>Bacillati</taxon>
        <taxon>Actinomycetota</taxon>
        <taxon>Actinomycetes</taxon>
        <taxon>Kitasatosporales</taxon>
        <taxon>Streptomycetaceae</taxon>
        <taxon>Streptomyces</taxon>
    </lineage>
</organism>
<dbReference type="PANTHER" id="PTHR46268:SF6">
    <property type="entry name" value="UNIVERSAL STRESS PROTEIN UP12"/>
    <property type="match status" value="1"/>
</dbReference>
<dbReference type="PANTHER" id="PTHR46268">
    <property type="entry name" value="STRESS RESPONSE PROTEIN NHAX"/>
    <property type="match status" value="1"/>
</dbReference>
<dbReference type="Gene3D" id="3.40.50.12370">
    <property type="match status" value="1"/>
</dbReference>
<dbReference type="CDD" id="cd00293">
    <property type="entry name" value="USP-like"/>
    <property type="match status" value="1"/>
</dbReference>
<dbReference type="InterPro" id="IPR006016">
    <property type="entry name" value="UspA"/>
</dbReference>
<dbReference type="EMBL" id="JBIRWM010000018">
    <property type="protein sequence ID" value="MFI2160230.1"/>
    <property type="molecule type" value="Genomic_DNA"/>
</dbReference>
<comment type="caution">
    <text evidence="3">The sequence shown here is derived from an EMBL/GenBank/DDBJ whole genome shotgun (WGS) entry which is preliminary data.</text>
</comment>